<dbReference type="GO" id="GO:0000725">
    <property type="term" value="P:recombinational repair"/>
    <property type="evidence" value="ECO:0007669"/>
    <property type="project" value="TreeGrafter"/>
</dbReference>
<feature type="domain" description="UvrD-like helicase C-terminal" evidence="2">
    <location>
        <begin position="611"/>
        <end position="660"/>
    </location>
</feature>
<reference evidence="3 4" key="1">
    <citation type="submission" date="2017-10" db="EMBL/GenBank/DDBJ databases">
        <authorList>
            <person name="Regsiter A."/>
            <person name="William W."/>
        </authorList>
    </citation>
    <scope>NUCLEOTIDE SEQUENCE [LARGE SCALE GENOMIC DNA]</scope>
    <source>
        <strain evidence="3 4">CFBP6991</strain>
    </source>
</reference>
<dbReference type="GO" id="GO:0003677">
    <property type="term" value="F:DNA binding"/>
    <property type="evidence" value="ECO:0007669"/>
    <property type="project" value="InterPro"/>
</dbReference>
<dbReference type="RefSeq" id="WP_099801066.1">
    <property type="nucleotide sequence ID" value="NZ_OCZC01000082.1"/>
</dbReference>
<sequence length="740" mass="84315">MVENFGVLAGSLALENKPFHMQILSDIKREHANLHGYVAYKLTRLGRVSDDDVPSFLVVTKERGILLLDVVEERIIAAHEREGVDYWRADSGGTFIAKNLVMELYSDEIISRLKNDLRLYDRKTRRLRVPVESKVVFCRNSEDEVDGWYEKFANYEAGYVTIENLRSWLNELPCDAALSEDEYASICSLLEGTFVYQRRSEGIDERPLRTRNDFIQRSLRVIFKQDEAQRVASMQLPPGPQRIRGLAGTGKTIVLSLKAAITHAKFEDFKILYLFNTQSMYQQVQSLIAQHYTMQAKKAPDFSDQMHVLHAWGGRQRPGLYSTICDRIGMRPLTWAEVRHTQDSLAFIYNDLLKRAGHALEPIYDLVLIDEAQDFPDEVFQVVYKLTKGVGQDKRIIWAYDEFQSLRDAQMREPAEMFGVDENGQPNIPNTALKGYYPGEIQKDFVLPNCYRTPRPVLMAAHGVAMGLYTSNPNEMFYTRGDWEALGYSVISPNSLFIEEGEQVELERGDENSKNILEGLLRAEGADPLKLIKIRQLESDAEQLEYVASQVRRLLDYHEVPAEEIVIVNLKQGNNKESMLEMQKYLTRHSVPSVIPGYVESADIFKPKGSVTITTPFRAKGNEANIIFVINAENVSLDRTLRTRNAFFVALTRSRGWCYISGVGAGVSSLSDEIERIKADLPKFRFICPSKTAVRKKKSLLSLSDQQAADYQKIADMLRKNPELANVFKEDFFDESNGDA</sequence>
<evidence type="ECO:0000256" key="1">
    <source>
        <dbReference type="ARBA" id="ARBA00034923"/>
    </source>
</evidence>
<dbReference type="SUPFAM" id="SSF52540">
    <property type="entry name" value="P-loop containing nucleoside triphosphate hydrolases"/>
    <property type="match status" value="1"/>
</dbReference>
<proteinExistence type="predicted"/>
<dbReference type="Proteomes" id="UP000234345">
    <property type="component" value="Unassembled WGS sequence"/>
</dbReference>
<dbReference type="GO" id="GO:0005524">
    <property type="term" value="F:ATP binding"/>
    <property type="evidence" value="ECO:0007669"/>
    <property type="project" value="InterPro"/>
</dbReference>
<comment type="caution">
    <text evidence="3">The sequence shown here is derived from an EMBL/GenBank/DDBJ whole genome shotgun (WGS) entry which is preliminary data.</text>
</comment>
<name>A0A7Z7NIQ3_XANCH</name>
<dbReference type="InterPro" id="IPR000212">
    <property type="entry name" value="DNA_helicase_UvrD/REP"/>
</dbReference>
<evidence type="ECO:0000313" key="3">
    <source>
        <dbReference type="EMBL" id="SOO26346.1"/>
    </source>
</evidence>
<dbReference type="Pfam" id="PF13538">
    <property type="entry name" value="UvrD_C_2"/>
    <property type="match status" value="1"/>
</dbReference>
<dbReference type="PANTHER" id="PTHR11070:SF2">
    <property type="entry name" value="ATP-DEPENDENT DNA HELICASE SRS2"/>
    <property type="match status" value="1"/>
</dbReference>
<dbReference type="GO" id="GO:0043138">
    <property type="term" value="F:3'-5' DNA helicase activity"/>
    <property type="evidence" value="ECO:0007669"/>
    <property type="project" value="TreeGrafter"/>
</dbReference>
<gene>
    <name evidence="3" type="ORF">XFF6991_540006</name>
</gene>
<dbReference type="Gene3D" id="3.40.50.300">
    <property type="entry name" value="P-loop containing nucleotide triphosphate hydrolases"/>
    <property type="match status" value="2"/>
</dbReference>
<evidence type="ECO:0000313" key="4">
    <source>
        <dbReference type="Proteomes" id="UP000234345"/>
    </source>
</evidence>
<accession>A0A7Z7NIQ3</accession>
<protein>
    <recommendedName>
        <fullName evidence="1">DNA 3'-5' helicase II</fullName>
    </recommendedName>
</protein>
<dbReference type="AlphaFoldDB" id="A0A7Z7NIQ3"/>
<organism evidence="3 4">
    <name type="scientific">Xanthomonas campestris pv. phaseoli</name>
    <dbReference type="NCBI Taxonomy" id="317013"/>
    <lineage>
        <taxon>Bacteria</taxon>
        <taxon>Pseudomonadati</taxon>
        <taxon>Pseudomonadota</taxon>
        <taxon>Gammaproteobacteria</taxon>
        <taxon>Lysobacterales</taxon>
        <taxon>Lysobacteraceae</taxon>
        <taxon>Xanthomonas</taxon>
    </lineage>
</organism>
<dbReference type="EMBL" id="OCZC01000082">
    <property type="protein sequence ID" value="SOO26346.1"/>
    <property type="molecule type" value="Genomic_DNA"/>
</dbReference>
<dbReference type="InterPro" id="IPR027417">
    <property type="entry name" value="P-loop_NTPase"/>
</dbReference>
<dbReference type="PANTHER" id="PTHR11070">
    <property type="entry name" value="UVRD / RECB / PCRA DNA HELICASE FAMILY MEMBER"/>
    <property type="match status" value="1"/>
</dbReference>
<dbReference type="InterPro" id="IPR027785">
    <property type="entry name" value="UvrD-like_helicase_C"/>
</dbReference>
<evidence type="ECO:0000259" key="2">
    <source>
        <dbReference type="Pfam" id="PF13538"/>
    </source>
</evidence>